<proteinExistence type="predicted"/>
<dbReference type="Gene3D" id="3.60.10.10">
    <property type="entry name" value="Endonuclease/exonuclease/phosphatase"/>
    <property type="match status" value="1"/>
</dbReference>
<protein>
    <submittedName>
        <fullName evidence="1 3">Uncharacterized protein</fullName>
    </submittedName>
</protein>
<dbReference type="InterPro" id="IPR036691">
    <property type="entry name" value="Endo/exonu/phosph_ase_sf"/>
</dbReference>
<keyword evidence="2" id="KW-1185">Reference proteome</keyword>
<sequence>MYERSWYPNSDGVDVRFLSEVRIIDSGSLELKILGANSHITLYYSGPRDSSGRHGVTIALSQLANRALLAWEPVNERIAYVRLKGHFTKISIVSVFTPTSAAEQRDKGAFYSQLQALVERLPHRDLLIIAEDWTW</sequence>
<dbReference type="AlphaFoldDB" id="A0A183SLR7"/>
<dbReference type="OrthoDB" id="6272694at2759"/>
<evidence type="ECO:0000313" key="2">
    <source>
        <dbReference type="Proteomes" id="UP000275846"/>
    </source>
</evidence>
<reference evidence="1 2" key="2">
    <citation type="submission" date="2018-11" db="EMBL/GenBank/DDBJ databases">
        <authorList>
            <consortium name="Pathogen Informatics"/>
        </authorList>
    </citation>
    <scope>NUCLEOTIDE SEQUENCE [LARGE SCALE GENOMIC DNA]</scope>
    <source>
        <strain evidence="1 2">NST_G2</strain>
    </source>
</reference>
<accession>A0A183SLR7</accession>
<reference evidence="3" key="1">
    <citation type="submission" date="2016-06" db="UniProtKB">
        <authorList>
            <consortium name="WormBaseParasite"/>
        </authorList>
    </citation>
    <scope>IDENTIFICATION</scope>
</reference>
<gene>
    <name evidence="1" type="ORF">SSLN_LOCUS5165</name>
</gene>
<evidence type="ECO:0000313" key="3">
    <source>
        <dbReference type="WBParaSite" id="SSLN_0000532801-mRNA-1"/>
    </source>
</evidence>
<dbReference type="EMBL" id="UYSU01033141">
    <property type="protein sequence ID" value="VDL91550.1"/>
    <property type="molecule type" value="Genomic_DNA"/>
</dbReference>
<name>A0A183SLR7_SCHSO</name>
<dbReference type="WBParaSite" id="SSLN_0000532801-mRNA-1">
    <property type="protein sequence ID" value="SSLN_0000532801-mRNA-1"/>
    <property type="gene ID" value="SSLN_0000532801"/>
</dbReference>
<dbReference type="SUPFAM" id="SSF56219">
    <property type="entry name" value="DNase I-like"/>
    <property type="match status" value="1"/>
</dbReference>
<evidence type="ECO:0000313" key="1">
    <source>
        <dbReference type="EMBL" id="VDL91550.1"/>
    </source>
</evidence>
<organism evidence="3">
    <name type="scientific">Schistocephalus solidus</name>
    <name type="common">Tapeworm</name>
    <dbReference type="NCBI Taxonomy" id="70667"/>
    <lineage>
        <taxon>Eukaryota</taxon>
        <taxon>Metazoa</taxon>
        <taxon>Spiralia</taxon>
        <taxon>Lophotrochozoa</taxon>
        <taxon>Platyhelminthes</taxon>
        <taxon>Cestoda</taxon>
        <taxon>Eucestoda</taxon>
        <taxon>Diphyllobothriidea</taxon>
        <taxon>Diphyllobothriidae</taxon>
        <taxon>Schistocephalus</taxon>
    </lineage>
</organism>
<dbReference type="Proteomes" id="UP000275846">
    <property type="component" value="Unassembled WGS sequence"/>
</dbReference>